<accession>A0A6C0HU26</accession>
<dbReference type="Pfam" id="PF13385">
    <property type="entry name" value="Laminin_G_3"/>
    <property type="match status" value="1"/>
</dbReference>
<evidence type="ECO:0008006" key="3">
    <source>
        <dbReference type="Google" id="ProtNLM"/>
    </source>
</evidence>
<dbReference type="Gene3D" id="2.60.120.200">
    <property type="match status" value="1"/>
</dbReference>
<sequence>MNAVAIILGIVIIILFFVLYKYFTTTAYKLSTKTNISLNTDQAALAITKIDSATSNQYAYGIWVYINTWKGTSIKTIFTHDSVLKVYIDENKPILNVDVTLSNDSVSKNMVVDNFPLQKWVFIIVSMDTSFLDVYLDGKLLKSFKINDAKQPPSNPRITLGNQSGTIGKPYQPFDAVVTLFYRWSVPMDPGTAWNYYMKGNGQGGLLSSMSTYGVNMQVLQNNIETSTYKLL</sequence>
<name>A0A6C0HU26_9ZZZZ</name>
<proteinExistence type="predicted"/>
<evidence type="ECO:0000313" key="2">
    <source>
        <dbReference type="EMBL" id="QHT83797.1"/>
    </source>
</evidence>
<dbReference type="InterPro" id="IPR013320">
    <property type="entry name" value="ConA-like_dom_sf"/>
</dbReference>
<dbReference type="SUPFAM" id="SSF49899">
    <property type="entry name" value="Concanavalin A-like lectins/glucanases"/>
    <property type="match status" value="1"/>
</dbReference>
<keyword evidence="1" id="KW-1133">Transmembrane helix</keyword>
<reference evidence="2" key="1">
    <citation type="journal article" date="2020" name="Nature">
        <title>Giant virus diversity and host interactions through global metagenomics.</title>
        <authorList>
            <person name="Schulz F."/>
            <person name="Roux S."/>
            <person name="Paez-Espino D."/>
            <person name="Jungbluth S."/>
            <person name="Walsh D.A."/>
            <person name="Denef V.J."/>
            <person name="McMahon K.D."/>
            <person name="Konstantinidis K.T."/>
            <person name="Eloe-Fadrosh E.A."/>
            <person name="Kyrpides N.C."/>
            <person name="Woyke T."/>
        </authorList>
    </citation>
    <scope>NUCLEOTIDE SEQUENCE</scope>
    <source>
        <strain evidence="2">GVMAG-M-3300023184-168</strain>
    </source>
</reference>
<organism evidence="2">
    <name type="scientific">viral metagenome</name>
    <dbReference type="NCBI Taxonomy" id="1070528"/>
    <lineage>
        <taxon>unclassified sequences</taxon>
        <taxon>metagenomes</taxon>
        <taxon>organismal metagenomes</taxon>
    </lineage>
</organism>
<keyword evidence="1" id="KW-0472">Membrane</keyword>
<keyword evidence="1" id="KW-0812">Transmembrane</keyword>
<dbReference type="AlphaFoldDB" id="A0A6C0HU26"/>
<protein>
    <recommendedName>
        <fullName evidence="3">LamG-like jellyroll fold domain-containing protein</fullName>
    </recommendedName>
</protein>
<dbReference type="EMBL" id="MN740011">
    <property type="protein sequence ID" value="QHT83797.1"/>
    <property type="molecule type" value="Genomic_DNA"/>
</dbReference>
<feature type="transmembrane region" description="Helical" evidence="1">
    <location>
        <begin position="6"/>
        <end position="23"/>
    </location>
</feature>
<evidence type="ECO:0000256" key="1">
    <source>
        <dbReference type="SAM" id="Phobius"/>
    </source>
</evidence>